<sequence length="230" mass="25604">MKTLFMEVLKTMVYLKGFEEEASYMLSRGLGIKADLTAEFRSKWEAMYGESISKGTYRSLRQFAKDVVASMLRNRSISIGPRELSYWSNSVVNSMMDAANIYDDVRSALDALMDRGVQLYILTNLDNDIAKKILLKHGLLRYFKGVISPDLTGVGKPSMKIFQVALAKAGADLESSLIVSGLPEDAVGSKLSRIRMAFVNRDRAVPVPQPDYVVNDLGELVELMDSIWGS</sequence>
<dbReference type="InterPro" id="IPR023214">
    <property type="entry name" value="HAD_sf"/>
</dbReference>
<dbReference type="RefSeq" id="WP_188595919.1">
    <property type="nucleotide sequence ID" value="NZ_BMNL01000001.1"/>
</dbReference>
<organism evidence="2 3">
    <name type="scientific">Thermocladium modestius</name>
    <dbReference type="NCBI Taxonomy" id="62609"/>
    <lineage>
        <taxon>Archaea</taxon>
        <taxon>Thermoproteota</taxon>
        <taxon>Thermoprotei</taxon>
        <taxon>Thermoproteales</taxon>
        <taxon>Thermoproteaceae</taxon>
        <taxon>Thermocladium</taxon>
    </lineage>
</organism>
<dbReference type="OrthoDB" id="316978at2157"/>
<dbReference type="PANTHER" id="PTHR43316">
    <property type="entry name" value="HYDROLASE, HALOACID DELAHOGENASE-RELATED"/>
    <property type="match status" value="1"/>
</dbReference>
<dbReference type="GO" id="GO:0016787">
    <property type="term" value="F:hydrolase activity"/>
    <property type="evidence" value="ECO:0007669"/>
    <property type="project" value="UniProtKB-KW"/>
</dbReference>
<reference evidence="2" key="2">
    <citation type="submission" date="2020-09" db="EMBL/GenBank/DDBJ databases">
        <authorList>
            <person name="Sun Q."/>
            <person name="Ohkuma M."/>
        </authorList>
    </citation>
    <scope>NUCLEOTIDE SEQUENCE</scope>
    <source>
        <strain evidence="2">JCM 10088</strain>
    </source>
</reference>
<comment type="caution">
    <text evidence="2">The sequence shown here is derived from an EMBL/GenBank/DDBJ whole genome shotgun (WGS) entry which is preliminary data.</text>
</comment>
<evidence type="ECO:0000256" key="1">
    <source>
        <dbReference type="ARBA" id="ARBA00022801"/>
    </source>
</evidence>
<dbReference type="InterPro" id="IPR036412">
    <property type="entry name" value="HAD-like_sf"/>
</dbReference>
<keyword evidence="3" id="KW-1185">Reference proteome</keyword>
<dbReference type="SUPFAM" id="SSF56784">
    <property type="entry name" value="HAD-like"/>
    <property type="match status" value="1"/>
</dbReference>
<dbReference type="AlphaFoldDB" id="A0A830GUN2"/>
<dbReference type="Proteomes" id="UP000610960">
    <property type="component" value="Unassembled WGS sequence"/>
</dbReference>
<dbReference type="InterPro" id="IPR051540">
    <property type="entry name" value="S-2-haloacid_dehalogenase"/>
</dbReference>
<dbReference type="Gene3D" id="3.40.50.1000">
    <property type="entry name" value="HAD superfamily/HAD-like"/>
    <property type="match status" value="1"/>
</dbReference>
<name>A0A830GUN2_9CREN</name>
<dbReference type="EMBL" id="BMNL01000001">
    <property type="protein sequence ID" value="GGP19946.1"/>
    <property type="molecule type" value="Genomic_DNA"/>
</dbReference>
<accession>A0A830GUN2</accession>
<reference evidence="2" key="1">
    <citation type="journal article" date="2014" name="Int. J. Syst. Evol. Microbiol.">
        <title>Complete genome sequence of Corynebacterium casei LMG S-19264T (=DSM 44701T), isolated from a smear-ripened cheese.</title>
        <authorList>
            <consortium name="US DOE Joint Genome Institute (JGI-PGF)"/>
            <person name="Walter F."/>
            <person name="Albersmeier A."/>
            <person name="Kalinowski J."/>
            <person name="Ruckert C."/>
        </authorList>
    </citation>
    <scope>NUCLEOTIDE SEQUENCE</scope>
    <source>
        <strain evidence="2">JCM 10088</strain>
    </source>
</reference>
<proteinExistence type="predicted"/>
<dbReference type="Pfam" id="PF00702">
    <property type="entry name" value="Hydrolase"/>
    <property type="match status" value="1"/>
</dbReference>
<protein>
    <submittedName>
        <fullName evidence="2">Haloacetate dehalogenase</fullName>
    </submittedName>
</protein>
<gene>
    <name evidence="2" type="ORF">GCM10007981_05680</name>
</gene>
<evidence type="ECO:0000313" key="3">
    <source>
        <dbReference type="Proteomes" id="UP000610960"/>
    </source>
</evidence>
<keyword evidence="1" id="KW-0378">Hydrolase</keyword>
<evidence type="ECO:0000313" key="2">
    <source>
        <dbReference type="EMBL" id="GGP19946.1"/>
    </source>
</evidence>
<dbReference type="PANTHER" id="PTHR43316:SF3">
    <property type="entry name" value="HALOACID DEHALOGENASE, TYPE II (AFU_ORTHOLOGUE AFUA_2G07750)-RELATED"/>
    <property type="match status" value="1"/>
</dbReference>